<dbReference type="SUPFAM" id="SSF53167">
    <property type="entry name" value="Purine and uridine phosphorylases"/>
    <property type="match status" value="1"/>
</dbReference>
<gene>
    <name evidence="2" type="ORF">GOMPHAMPRED_005917</name>
</gene>
<dbReference type="PANTHER" id="PTHR46082:SF11">
    <property type="entry name" value="AAA+ ATPASE DOMAIN-CONTAINING PROTEIN-RELATED"/>
    <property type="match status" value="1"/>
</dbReference>
<evidence type="ECO:0000259" key="1">
    <source>
        <dbReference type="Pfam" id="PF01048"/>
    </source>
</evidence>
<keyword evidence="3" id="KW-1185">Reference proteome</keyword>
<feature type="domain" description="Nucleoside phosphorylase" evidence="1">
    <location>
        <begin position="7"/>
        <end position="129"/>
    </location>
</feature>
<dbReference type="GO" id="GO:0003824">
    <property type="term" value="F:catalytic activity"/>
    <property type="evidence" value="ECO:0007669"/>
    <property type="project" value="InterPro"/>
</dbReference>
<dbReference type="EMBL" id="CAJPDQ010000038">
    <property type="protein sequence ID" value="CAF9931425.1"/>
    <property type="molecule type" value="Genomic_DNA"/>
</dbReference>
<dbReference type="GO" id="GO:0009116">
    <property type="term" value="P:nucleoside metabolic process"/>
    <property type="evidence" value="ECO:0007669"/>
    <property type="project" value="InterPro"/>
</dbReference>
<dbReference type="InterPro" id="IPR000845">
    <property type="entry name" value="Nucleoside_phosphorylase_d"/>
</dbReference>
<organism evidence="2 3">
    <name type="scientific">Gomphillus americanus</name>
    <dbReference type="NCBI Taxonomy" id="1940652"/>
    <lineage>
        <taxon>Eukaryota</taxon>
        <taxon>Fungi</taxon>
        <taxon>Dikarya</taxon>
        <taxon>Ascomycota</taxon>
        <taxon>Pezizomycotina</taxon>
        <taxon>Lecanoromycetes</taxon>
        <taxon>OSLEUM clade</taxon>
        <taxon>Ostropomycetidae</taxon>
        <taxon>Ostropales</taxon>
        <taxon>Graphidaceae</taxon>
        <taxon>Gomphilloideae</taxon>
        <taxon>Gomphillus</taxon>
    </lineage>
</organism>
<dbReference type="AlphaFoldDB" id="A0A8H3FWQ1"/>
<dbReference type="InterPro" id="IPR035994">
    <property type="entry name" value="Nucleoside_phosphorylase_sf"/>
</dbReference>
<name>A0A8H3FWQ1_9LECA</name>
<dbReference type="Proteomes" id="UP000664169">
    <property type="component" value="Unassembled WGS sequence"/>
</dbReference>
<dbReference type="PANTHER" id="PTHR46082">
    <property type="entry name" value="ATP/GTP-BINDING PROTEIN-RELATED"/>
    <property type="match status" value="1"/>
</dbReference>
<proteinExistence type="predicted"/>
<dbReference type="OrthoDB" id="1577640at2759"/>
<sequence length="483" mass="53651">MKHEDYTIGWICALPIEAAAAYGVLDERHDTLLSSSTDSNNYTFGRVGQHNVVIACLPSGVMGKASAARVVERMLFTFSALRFALMVGTGGGVPSADHDVRLGDVVVGKPAWSYGGVVQYDYGKTVQDDRFVRTGSLNRPPDVLLTASANLEAKTLVDGHRILDYLSETIKKFPNLTKQFTSPGPDRDFLYNLEYDHPEEEPTCSKCKQCELVQREPRSTGEIVVHYGLIASADQVMKHGRTRERLRRELDLLCFETEAAGLMDAVPCLVIRGICNYSDSHKNYQWQPFAAAYAKELLGFISPTTLVGEKPAVQIIEGRSIPTNQETRMTSSVASQENVPPATSPGFEVDATFLLLKSLLPKDDMKLERFVRRPQHPGEGYAPQTPNVPQELLSESIEEDVNRILVQEEVHNKSFRSALTRVFGLGADKVQTTVETLRSSVILTRRFNNADTILQDLLTQDTRNWLKAESPSESRALSIWSSV</sequence>
<protein>
    <recommendedName>
        <fullName evidence="1">Nucleoside phosphorylase domain-containing protein</fullName>
    </recommendedName>
</protein>
<dbReference type="InterPro" id="IPR053137">
    <property type="entry name" value="NLR-like"/>
</dbReference>
<dbReference type="Gene3D" id="3.40.50.1580">
    <property type="entry name" value="Nucleoside phosphorylase domain"/>
    <property type="match status" value="1"/>
</dbReference>
<dbReference type="Pfam" id="PF01048">
    <property type="entry name" value="PNP_UDP_1"/>
    <property type="match status" value="1"/>
</dbReference>
<evidence type="ECO:0000313" key="2">
    <source>
        <dbReference type="EMBL" id="CAF9931425.1"/>
    </source>
</evidence>
<accession>A0A8H3FWQ1</accession>
<comment type="caution">
    <text evidence="2">The sequence shown here is derived from an EMBL/GenBank/DDBJ whole genome shotgun (WGS) entry which is preliminary data.</text>
</comment>
<evidence type="ECO:0000313" key="3">
    <source>
        <dbReference type="Proteomes" id="UP000664169"/>
    </source>
</evidence>
<reference evidence="2" key="1">
    <citation type="submission" date="2021-03" db="EMBL/GenBank/DDBJ databases">
        <authorList>
            <person name="Tagirdzhanova G."/>
        </authorList>
    </citation>
    <scope>NUCLEOTIDE SEQUENCE</scope>
</reference>